<dbReference type="PANTHER" id="PTHR27007">
    <property type="match status" value="1"/>
</dbReference>
<name>A0A8T0CLY9_CORYI</name>
<dbReference type="FunFam" id="1.10.510.10:FF:000240">
    <property type="entry name" value="Lectin-domain containing receptor kinase A4.3"/>
    <property type="match status" value="1"/>
</dbReference>
<evidence type="ECO:0000313" key="21">
    <source>
        <dbReference type="EMBL" id="KAF7847049.1"/>
    </source>
</evidence>
<evidence type="ECO:0000256" key="2">
    <source>
        <dbReference type="ARBA" id="ARBA00008536"/>
    </source>
</evidence>
<evidence type="ECO:0000256" key="1">
    <source>
        <dbReference type="ARBA" id="ARBA00004251"/>
    </source>
</evidence>
<dbReference type="InterPro" id="IPR017441">
    <property type="entry name" value="Protein_kinase_ATP_BS"/>
</dbReference>
<feature type="chain" id="PRO_5035914006" description="Protein kinase domain-containing protein" evidence="19">
    <location>
        <begin position="31"/>
        <end position="644"/>
    </location>
</feature>
<dbReference type="PROSITE" id="PS00308">
    <property type="entry name" value="LECTIN_LEGUME_ALPHA"/>
    <property type="match status" value="1"/>
</dbReference>
<evidence type="ECO:0000256" key="11">
    <source>
        <dbReference type="ARBA" id="ARBA00022840"/>
    </source>
</evidence>
<dbReference type="Gene3D" id="1.10.510.10">
    <property type="entry name" value="Transferase(Phosphotransferase) domain 1"/>
    <property type="match status" value="2"/>
</dbReference>
<evidence type="ECO:0000313" key="22">
    <source>
        <dbReference type="Proteomes" id="UP000806378"/>
    </source>
</evidence>
<keyword evidence="5" id="KW-0808">Transferase</keyword>
<feature type="transmembrane region" description="Helical" evidence="18">
    <location>
        <begin position="288"/>
        <end position="312"/>
    </location>
</feature>
<dbReference type="Proteomes" id="UP000806378">
    <property type="component" value="Unassembled WGS sequence"/>
</dbReference>
<dbReference type="InterPro" id="IPR000985">
    <property type="entry name" value="Lectin_LegA_CS"/>
</dbReference>
<comment type="similarity">
    <text evidence="2">In the N-terminal section; belongs to the leguminous lectin family.</text>
</comment>
<dbReference type="SUPFAM" id="SSF56112">
    <property type="entry name" value="Protein kinase-like (PK-like)"/>
    <property type="match status" value="1"/>
</dbReference>
<evidence type="ECO:0000256" key="9">
    <source>
        <dbReference type="ARBA" id="ARBA00022741"/>
    </source>
</evidence>
<dbReference type="EMBL" id="MU091349">
    <property type="protein sequence ID" value="KAF7847049.1"/>
    <property type="molecule type" value="Genomic_DNA"/>
</dbReference>
<dbReference type="Gene3D" id="2.60.120.200">
    <property type="match status" value="1"/>
</dbReference>
<comment type="similarity">
    <text evidence="3">In the C-terminal section; belongs to the protein kinase superfamily. Ser/Thr protein kinase family.</text>
</comment>
<dbReference type="InterPro" id="IPR000719">
    <property type="entry name" value="Prot_kinase_dom"/>
</dbReference>
<evidence type="ECO:0000256" key="3">
    <source>
        <dbReference type="ARBA" id="ARBA00010217"/>
    </source>
</evidence>
<dbReference type="AlphaFoldDB" id="A0A8T0CLY9"/>
<proteinExistence type="inferred from homology"/>
<dbReference type="SMART" id="SM00220">
    <property type="entry name" value="S_TKc"/>
    <property type="match status" value="1"/>
</dbReference>
<comment type="subcellular location">
    <subcellularLocation>
        <location evidence="1">Cell membrane</location>
        <topology evidence="1">Single-pass type I membrane protein</topology>
    </subcellularLocation>
</comment>
<organism evidence="21 22">
    <name type="scientific">Corymbia citriodora subsp. variegata</name>
    <dbReference type="NCBI Taxonomy" id="360336"/>
    <lineage>
        <taxon>Eukaryota</taxon>
        <taxon>Viridiplantae</taxon>
        <taxon>Streptophyta</taxon>
        <taxon>Embryophyta</taxon>
        <taxon>Tracheophyta</taxon>
        <taxon>Spermatophyta</taxon>
        <taxon>Magnoliopsida</taxon>
        <taxon>eudicotyledons</taxon>
        <taxon>Gunneridae</taxon>
        <taxon>Pentapetalae</taxon>
        <taxon>rosids</taxon>
        <taxon>malvids</taxon>
        <taxon>Myrtales</taxon>
        <taxon>Myrtaceae</taxon>
        <taxon>Myrtoideae</taxon>
        <taxon>Eucalypteae</taxon>
        <taxon>Corymbia</taxon>
    </lineage>
</organism>
<keyword evidence="22" id="KW-1185">Reference proteome</keyword>
<keyword evidence="8" id="KW-0430">Lectin</keyword>
<dbReference type="GO" id="GO:0030246">
    <property type="term" value="F:carbohydrate binding"/>
    <property type="evidence" value="ECO:0007669"/>
    <property type="project" value="UniProtKB-KW"/>
</dbReference>
<dbReference type="InterPro" id="IPR011009">
    <property type="entry name" value="Kinase-like_dom_sf"/>
</dbReference>
<gene>
    <name evidence="21" type="ORF">BT93_L3410</name>
</gene>
<dbReference type="InterPro" id="IPR001220">
    <property type="entry name" value="Legume_lectin_dom"/>
</dbReference>
<evidence type="ECO:0000256" key="7">
    <source>
        <dbReference type="ARBA" id="ARBA00022729"/>
    </source>
</evidence>
<dbReference type="PROSITE" id="PS50011">
    <property type="entry name" value="PROTEIN_KINASE_DOM"/>
    <property type="match status" value="1"/>
</dbReference>
<evidence type="ECO:0000256" key="14">
    <source>
        <dbReference type="ARBA" id="ARBA00023170"/>
    </source>
</evidence>
<keyword evidence="10" id="KW-0418">Kinase</keyword>
<feature type="domain" description="Protein kinase" evidence="20">
    <location>
        <begin position="352"/>
        <end position="644"/>
    </location>
</feature>
<dbReference type="Pfam" id="PF00139">
    <property type="entry name" value="Lectin_legB"/>
    <property type="match status" value="1"/>
</dbReference>
<dbReference type="InterPro" id="IPR013320">
    <property type="entry name" value="ConA-like_dom_sf"/>
</dbReference>
<evidence type="ECO:0000256" key="10">
    <source>
        <dbReference type="ARBA" id="ARBA00022777"/>
    </source>
</evidence>
<keyword evidence="15" id="KW-0325">Glycoprotein</keyword>
<accession>A0A8T0CLY9</accession>
<feature type="compositionally biased region" description="Low complexity" evidence="17">
    <location>
        <begin position="630"/>
        <end position="644"/>
    </location>
</feature>
<dbReference type="GO" id="GO:0005524">
    <property type="term" value="F:ATP binding"/>
    <property type="evidence" value="ECO:0007669"/>
    <property type="project" value="UniProtKB-UniRule"/>
</dbReference>
<evidence type="ECO:0000259" key="20">
    <source>
        <dbReference type="PROSITE" id="PS50011"/>
    </source>
</evidence>
<keyword evidence="7 19" id="KW-0732">Signal</keyword>
<dbReference type="GO" id="GO:0005886">
    <property type="term" value="C:plasma membrane"/>
    <property type="evidence" value="ECO:0007669"/>
    <property type="project" value="UniProtKB-SubCell"/>
</dbReference>
<keyword evidence="13 18" id="KW-0472">Membrane</keyword>
<dbReference type="Gramene" id="rna-gnl|WGS:JABURB|Cocit.L3410.1">
    <property type="protein sequence ID" value="cds-KAF7847049.1"/>
    <property type="gene ID" value="gene-BT93_L3410"/>
</dbReference>
<dbReference type="SUPFAM" id="SSF49899">
    <property type="entry name" value="Concanavalin A-like lectins/glucanases"/>
    <property type="match status" value="1"/>
</dbReference>
<dbReference type="Pfam" id="PF00069">
    <property type="entry name" value="Pkinase"/>
    <property type="match status" value="1"/>
</dbReference>
<feature type="signal peptide" evidence="19">
    <location>
        <begin position="1"/>
        <end position="30"/>
    </location>
</feature>
<reference evidence="21" key="1">
    <citation type="submission" date="2020-05" db="EMBL/GenBank/DDBJ databases">
        <title>WGS assembly of Corymbia citriodora subspecies variegata.</title>
        <authorList>
            <person name="Barry K."/>
            <person name="Hundley H."/>
            <person name="Shu S."/>
            <person name="Jenkins J."/>
            <person name="Grimwood J."/>
            <person name="Baten A."/>
        </authorList>
    </citation>
    <scope>NUCLEOTIDE SEQUENCE</scope>
    <source>
        <strain evidence="21">CV2-018</strain>
    </source>
</reference>
<evidence type="ECO:0000256" key="19">
    <source>
        <dbReference type="SAM" id="SignalP"/>
    </source>
</evidence>
<dbReference type="Gene3D" id="3.30.200.20">
    <property type="entry name" value="Phosphorylase Kinase, domain 1"/>
    <property type="match status" value="1"/>
</dbReference>
<sequence length="644" mass="71611">MPQADTSHQVNIPATLAFVFYLLFLPSAECFSFNIPGFNDTHGDVVYEGDRKAINNYASLTKFSDTPSSQVGRAVHSSPLRLWDSNTNQVADLTCQFSFTIDAPNQGALSGGLAFFMAPEDHPIPLNSSGGMGLLNLTTFNLSDNQVVMVEFDAFHNWEYDPPLLDSHVGIDINTLYSVVYASWDARSHNRQPCNCCVTYNSSTRVLGVSWTYEKSPLHKGSFISYAVDLKAILPERVKLGFSAANGLGTESYMINSWDFYSNLDYNDTSPGQSRKDKKPGRKTKFNASLTVLLVVCFSLLLTGGLLSHVALKRWKSRKNALKGTGVDPCIEIGDLPRRFVYHELVTATNGFASDQSLGQGGSGHVYKGVLMALGCPVAVKRISANSKHSERFFINEVKIIRRLIHKNLVQLIGWCHEHGEFILVYEYMPNGSLDCHLFGDRGALPWDTRYKIALGLALGIYYLHEEAGHCVLHRDIKSANVLLDVDFNTKLGDFGVAKLVDSQISNQMTAVVAKNRMSSFGVVALEIACGRRTYLEGEYHVPLRKWVWQLYHEGNILGAADERLKMVFSEKEMECLLVVGLWCTNLNDKQRPKVGEVIKVLKFEAPLPVLPEEMHNQDYLPPNSIPLPSGSRTSSTYSSVRSV</sequence>
<evidence type="ECO:0000256" key="5">
    <source>
        <dbReference type="ARBA" id="ARBA00022679"/>
    </source>
</evidence>
<evidence type="ECO:0000256" key="12">
    <source>
        <dbReference type="ARBA" id="ARBA00022989"/>
    </source>
</evidence>
<evidence type="ECO:0000256" key="6">
    <source>
        <dbReference type="ARBA" id="ARBA00022692"/>
    </source>
</evidence>
<evidence type="ECO:0000256" key="15">
    <source>
        <dbReference type="ARBA" id="ARBA00023180"/>
    </source>
</evidence>
<dbReference type="GO" id="GO:0004672">
    <property type="term" value="F:protein kinase activity"/>
    <property type="evidence" value="ECO:0007669"/>
    <property type="project" value="InterPro"/>
</dbReference>
<evidence type="ECO:0000256" key="17">
    <source>
        <dbReference type="SAM" id="MobiDB-lite"/>
    </source>
</evidence>
<evidence type="ECO:0000256" key="8">
    <source>
        <dbReference type="ARBA" id="ARBA00022734"/>
    </source>
</evidence>
<dbReference type="PROSITE" id="PS00107">
    <property type="entry name" value="PROTEIN_KINASE_ATP"/>
    <property type="match status" value="1"/>
</dbReference>
<keyword evidence="14" id="KW-0675">Receptor</keyword>
<keyword evidence="4" id="KW-1003">Cell membrane</keyword>
<dbReference type="PROSITE" id="PS00108">
    <property type="entry name" value="PROTEIN_KINASE_ST"/>
    <property type="match status" value="1"/>
</dbReference>
<comment type="caution">
    <text evidence="21">The sequence shown here is derived from an EMBL/GenBank/DDBJ whole genome shotgun (WGS) entry which is preliminary data.</text>
</comment>
<dbReference type="GO" id="GO:0002229">
    <property type="term" value="P:defense response to oomycetes"/>
    <property type="evidence" value="ECO:0007669"/>
    <property type="project" value="UniProtKB-ARBA"/>
</dbReference>
<evidence type="ECO:0000256" key="16">
    <source>
        <dbReference type="PROSITE-ProRule" id="PRU10141"/>
    </source>
</evidence>
<keyword evidence="6 18" id="KW-0812">Transmembrane</keyword>
<evidence type="ECO:0000256" key="4">
    <source>
        <dbReference type="ARBA" id="ARBA00022475"/>
    </source>
</evidence>
<feature type="binding site" evidence="16">
    <location>
        <position position="381"/>
    </location>
    <ligand>
        <name>ATP</name>
        <dbReference type="ChEBI" id="CHEBI:30616"/>
    </ligand>
</feature>
<dbReference type="InterPro" id="IPR008271">
    <property type="entry name" value="Ser/Thr_kinase_AS"/>
</dbReference>
<keyword evidence="11 16" id="KW-0067">ATP-binding</keyword>
<keyword evidence="9 16" id="KW-0547">Nucleotide-binding</keyword>
<dbReference type="CDD" id="cd06899">
    <property type="entry name" value="lectin_legume_LecRK_Arcelin_ConA"/>
    <property type="match status" value="1"/>
</dbReference>
<dbReference type="OrthoDB" id="4062651at2759"/>
<dbReference type="InterPro" id="IPR050528">
    <property type="entry name" value="L-type_Lectin-RKs"/>
</dbReference>
<evidence type="ECO:0000256" key="18">
    <source>
        <dbReference type="SAM" id="Phobius"/>
    </source>
</evidence>
<protein>
    <recommendedName>
        <fullName evidence="20">Protein kinase domain-containing protein</fullName>
    </recommendedName>
</protein>
<evidence type="ECO:0000256" key="13">
    <source>
        <dbReference type="ARBA" id="ARBA00023136"/>
    </source>
</evidence>
<keyword evidence="12 18" id="KW-1133">Transmembrane helix</keyword>
<feature type="region of interest" description="Disordered" evidence="17">
    <location>
        <begin position="621"/>
        <end position="644"/>
    </location>
</feature>